<dbReference type="EMBL" id="CAACVJ010000139">
    <property type="protein sequence ID" value="VEP13869.1"/>
    <property type="molecule type" value="Genomic_DNA"/>
</dbReference>
<evidence type="ECO:0000313" key="2">
    <source>
        <dbReference type="Proteomes" id="UP000320055"/>
    </source>
</evidence>
<reference evidence="1 2" key="1">
    <citation type="submission" date="2019-01" db="EMBL/GenBank/DDBJ databases">
        <authorList>
            <person name="Brito A."/>
        </authorList>
    </citation>
    <scope>NUCLEOTIDE SEQUENCE [LARGE SCALE GENOMIC DNA]</scope>
    <source>
        <strain evidence="1">1</strain>
    </source>
</reference>
<protein>
    <recommendedName>
        <fullName evidence="3">HTH cro/C1-type domain-containing protein</fullName>
    </recommendedName>
</protein>
<organism evidence="1 2">
    <name type="scientific">Hyella patelloides LEGE 07179</name>
    <dbReference type="NCBI Taxonomy" id="945734"/>
    <lineage>
        <taxon>Bacteria</taxon>
        <taxon>Bacillati</taxon>
        <taxon>Cyanobacteriota</taxon>
        <taxon>Cyanophyceae</taxon>
        <taxon>Pleurocapsales</taxon>
        <taxon>Hyellaceae</taxon>
        <taxon>Hyella</taxon>
    </lineage>
</organism>
<dbReference type="GO" id="GO:0003677">
    <property type="term" value="F:DNA binding"/>
    <property type="evidence" value="ECO:0007669"/>
    <property type="project" value="InterPro"/>
</dbReference>
<accession>A0A563VR48</accession>
<dbReference type="Proteomes" id="UP000320055">
    <property type="component" value="Unassembled WGS sequence"/>
</dbReference>
<proteinExistence type="predicted"/>
<dbReference type="AlphaFoldDB" id="A0A563VR48"/>
<keyword evidence="2" id="KW-1185">Reference proteome</keyword>
<dbReference type="InterPro" id="IPR010982">
    <property type="entry name" value="Lambda_DNA-bd_dom_sf"/>
</dbReference>
<sequence>MGISQRKLAQQMGKSQSWIRDIENSRFSAKNSDRLKLKQILEIEE</sequence>
<evidence type="ECO:0000313" key="1">
    <source>
        <dbReference type="EMBL" id="VEP13869.1"/>
    </source>
</evidence>
<name>A0A563VR48_9CYAN</name>
<dbReference type="Gene3D" id="1.10.260.40">
    <property type="entry name" value="lambda repressor-like DNA-binding domains"/>
    <property type="match status" value="1"/>
</dbReference>
<gene>
    <name evidence="1" type="ORF">H1P_2230015</name>
</gene>
<evidence type="ECO:0008006" key="3">
    <source>
        <dbReference type="Google" id="ProtNLM"/>
    </source>
</evidence>
<dbReference type="SUPFAM" id="SSF47413">
    <property type="entry name" value="lambda repressor-like DNA-binding domains"/>
    <property type="match status" value="1"/>
</dbReference>